<reference evidence="7" key="1">
    <citation type="journal article" date="2019" name="Int. J. Syst. Evol. Microbiol.">
        <title>The Global Catalogue of Microorganisms (GCM) 10K type strain sequencing project: providing services to taxonomists for standard genome sequencing and annotation.</title>
        <authorList>
            <consortium name="The Broad Institute Genomics Platform"/>
            <consortium name="The Broad Institute Genome Sequencing Center for Infectious Disease"/>
            <person name="Wu L."/>
            <person name="Ma J."/>
        </authorList>
    </citation>
    <scope>NUCLEOTIDE SEQUENCE [LARGE SCALE GENOMIC DNA]</scope>
    <source>
        <strain evidence="7">JCM 17986</strain>
    </source>
</reference>
<evidence type="ECO:0000256" key="1">
    <source>
        <dbReference type="ARBA" id="ARBA00010062"/>
    </source>
</evidence>
<sequence>MPRLLRAVGLVLVPVLLVAGCNSSTAKKSDAPQGSQAASGPASTDPIKIGGVVSKTSASGYTKKDTDLGAKARFMLANDEGGVNGRKIDYIGAEDDGQDPARTVTAVRKLVQQDKVFAVVPVNTTTISGSADFLQQNKVPYIGWGTLPAFCQKEYGMGYNGCLVPGPGGSVNTSWPGLITAVLGGNAQGKSVALISQDTDAGKFGLRTYQVAFPPGGFTVSYAKATVPGQTVPTDWSPWVNEIMSSNNGKAPDVVVSIMQTPANIGLFTALKRAGYQGMLTDATDYDPALLKQASSKDALQDVQVFVQNMPFESDAPDMAKFKEYISKANGSPVTEWNQSMMVGWNSADLFVSIARKAGPNLTVDSYQAAAQNFQDSYALVGDRKFPQGRKDSFGCGAMVQLKSDQYRITAPYKCYPTVPFT</sequence>
<dbReference type="PANTHER" id="PTHR47235:SF1">
    <property type="entry name" value="BLR6548 PROTEIN"/>
    <property type="match status" value="1"/>
</dbReference>
<organism evidence="6 7">
    <name type="scientific">Yinghuangia aomiensis</name>
    <dbReference type="NCBI Taxonomy" id="676205"/>
    <lineage>
        <taxon>Bacteria</taxon>
        <taxon>Bacillati</taxon>
        <taxon>Actinomycetota</taxon>
        <taxon>Actinomycetes</taxon>
        <taxon>Kitasatosporales</taxon>
        <taxon>Streptomycetaceae</taxon>
        <taxon>Yinghuangia</taxon>
    </lineage>
</organism>
<evidence type="ECO:0000256" key="2">
    <source>
        <dbReference type="ARBA" id="ARBA00022729"/>
    </source>
</evidence>
<feature type="region of interest" description="Disordered" evidence="3">
    <location>
        <begin position="24"/>
        <end position="46"/>
    </location>
</feature>
<proteinExistence type="inferred from homology"/>
<dbReference type="InterPro" id="IPR028081">
    <property type="entry name" value="Leu-bd"/>
</dbReference>
<comment type="caution">
    <text evidence="6">The sequence shown here is derived from an EMBL/GenBank/DDBJ whole genome shotgun (WGS) entry which is preliminary data.</text>
</comment>
<evidence type="ECO:0000256" key="4">
    <source>
        <dbReference type="SAM" id="SignalP"/>
    </source>
</evidence>
<gene>
    <name evidence="6" type="ORF">GCM10023205_11750</name>
</gene>
<feature type="signal peptide" evidence="4">
    <location>
        <begin position="1"/>
        <end position="19"/>
    </location>
</feature>
<comment type="similarity">
    <text evidence="1">Belongs to the leucine-binding protein family.</text>
</comment>
<evidence type="ECO:0000313" key="6">
    <source>
        <dbReference type="EMBL" id="GAA4952238.1"/>
    </source>
</evidence>
<dbReference type="PROSITE" id="PS51257">
    <property type="entry name" value="PROKAR_LIPOPROTEIN"/>
    <property type="match status" value="1"/>
</dbReference>
<feature type="domain" description="Leucine-binding protein" evidence="5">
    <location>
        <begin position="46"/>
        <end position="404"/>
    </location>
</feature>
<dbReference type="Pfam" id="PF13458">
    <property type="entry name" value="Peripla_BP_6"/>
    <property type="match status" value="1"/>
</dbReference>
<protein>
    <recommendedName>
        <fullName evidence="5">Leucine-binding protein domain-containing protein</fullName>
    </recommendedName>
</protein>
<dbReference type="Proteomes" id="UP001500466">
    <property type="component" value="Unassembled WGS sequence"/>
</dbReference>
<accession>A0ABP9GTU3</accession>
<dbReference type="Gene3D" id="3.40.50.2300">
    <property type="match status" value="2"/>
</dbReference>
<dbReference type="SUPFAM" id="SSF53822">
    <property type="entry name" value="Periplasmic binding protein-like I"/>
    <property type="match status" value="1"/>
</dbReference>
<dbReference type="RefSeq" id="WP_345674188.1">
    <property type="nucleotide sequence ID" value="NZ_BAABHS010000003.1"/>
</dbReference>
<dbReference type="EMBL" id="BAABHS010000003">
    <property type="protein sequence ID" value="GAA4952238.1"/>
    <property type="molecule type" value="Genomic_DNA"/>
</dbReference>
<name>A0ABP9GTU3_9ACTN</name>
<dbReference type="PANTHER" id="PTHR47235">
    <property type="entry name" value="BLR6548 PROTEIN"/>
    <property type="match status" value="1"/>
</dbReference>
<evidence type="ECO:0000259" key="5">
    <source>
        <dbReference type="Pfam" id="PF13458"/>
    </source>
</evidence>
<keyword evidence="7" id="KW-1185">Reference proteome</keyword>
<feature type="chain" id="PRO_5046613841" description="Leucine-binding protein domain-containing protein" evidence="4">
    <location>
        <begin position="20"/>
        <end position="422"/>
    </location>
</feature>
<feature type="compositionally biased region" description="Polar residues" evidence="3">
    <location>
        <begin position="24"/>
        <end position="42"/>
    </location>
</feature>
<keyword evidence="2 4" id="KW-0732">Signal</keyword>
<dbReference type="InterPro" id="IPR028082">
    <property type="entry name" value="Peripla_BP_I"/>
</dbReference>
<evidence type="ECO:0000256" key="3">
    <source>
        <dbReference type="SAM" id="MobiDB-lite"/>
    </source>
</evidence>
<evidence type="ECO:0000313" key="7">
    <source>
        <dbReference type="Proteomes" id="UP001500466"/>
    </source>
</evidence>